<dbReference type="PROSITE" id="PS00108">
    <property type="entry name" value="PROTEIN_KINASE_ST"/>
    <property type="match status" value="1"/>
</dbReference>
<dbReference type="OMA" id="NTRWITR"/>
<dbReference type="InterPro" id="IPR000719">
    <property type="entry name" value="Prot_kinase_dom"/>
</dbReference>
<name>A0A401RTZ7_CHIPU</name>
<keyword evidence="5" id="KW-0808">Transferase</keyword>
<dbReference type="GO" id="GO:0005737">
    <property type="term" value="C:cytoplasm"/>
    <property type="evidence" value="ECO:0007669"/>
    <property type="project" value="TreeGrafter"/>
</dbReference>
<dbReference type="GO" id="GO:0031032">
    <property type="term" value="P:actomyosin structure organization"/>
    <property type="evidence" value="ECO:0007669"/>
    <property type="project" value="TreeGrafter"/>
</dbReference>
<organism evidence="17 18">
    <name type="scientific">Chiloscyllium punctatum</name>
    <name type="common">Brownbanded bambooshark</name>
    <name type="synonym">Hemiscyllium punctatum</name>
    <dbReference type="NCBI Taxonomy" id="137246"/>
    <lineage>
        <taxon>Eukaryota</taxon>
        <taxon>Metazoa</taxon>
        <taxon>Chordata</taxon>
        <taxon>Craniata</taxon>
        <taxon>Vertebrata</taxon>
        <taxon>Chondrichthyes</taxon>
        <taxon>Elasmobranchii</taxon>
        <taxon>Galeomorphii</taxon>
        <taxon>Galeoidea</taxon>
        <taxon>Orectolobiformes</taxon>
        <taxon>Hemiscylliidae</taxon>
        <taxon>Chiloscyllium</taxon>
    </lineage>
</organism>
<comment type="similarity">
    <text evidence="1">Belongs to the protein kinase superfamily. AGC Ser/Thr protein kinase family. DMPK subfamily.</text>
</comment>
<evidence type="ECO:0000256" key="10">
    <source>
        <dbReference type="ARBA" id="ARBA00023054"/>
    </source>
</evidence>
<evidence type="ECO:0000256" key="1">
    <source>
        <dbReference type="ARBA" id="ARBA00005719"/>
    </source>
</evidence>
<evidence type="ECO:0000256" key="11">
    <source>
        <dbReference type="ARBA" id="ARBA00047899"/>
    </source>
</evidence>
<evidence type="ECO:0000313" key="18">
    <source>
        <dbReference type="Proteomes" id="UP000287033"/>
    </source>
</evidence>
<evidence type="ECO:0000256" key="3">
    <source>
        <dbReference type="ARBA" id="ARBA00022527"/>
    </source>
</evidence>
<dbReference type="PROSITE" id="PS50011">
    <property type="entry name" value="PROTEIN_KINASE_DOM"/>
    <property type="match status" value="1"/>
</dbReference>
<evidence type="ECO:0000259" key="16">
    <source>
        <dbReference type="PROSITE" id="PS51285"/>
    </source>
</evidence>
<keyword evidence="4" id="KW-0597">Phosphoprotein</keyword>
<dbReference type="PANTHER" id="PTHR22988">
    <property type="entry name" value="MYOTONIC DYSTROPHY S/T KINASE-RELATED"/>
    <property type="match status" value="1"/>
</dbReference>
<dbReference type="Gene3D" id="3.30.200.20">
    <property type="entry name" value="Phosphorylase Kinase, domain 1"/>
    <property type="match status" value="1"/>
</dbReference>
<evidence type="ECO:0000256" key="5">
    <source>
        <dbReference type="ARBA" id="ARBA00022679"/>
    </source>
</evidence>
<dbReference type="OrthoDB" id="10047816at2759"/>
<dbReference type="PROSITE" id="PS51285">
    <property type="entry name" value="AGC_KINASE_CTER"/>
    <property type="match status" value="1"/>
</dbReference>
<evidence type="ECO:0000256" key="2">
    <source>
        <dbReference type="ARBA" id="ARBA00012513"/>
    </source>
</evidence>
<evidence type="ECO:0000256" key="7">
    <source>
        <dbReference type="ARBA" id="ARBA00022741"/>
    </source>
</evidence>
<evidence type="ECO:0000313" key="17">
    <source>
        <dbReference type="EMBL" id="GCC21618.1"/>
    </source>
</evidence>
<dbReference type="PANTHER" id="PTHR22988:SF79">
    <property type="entry name" value="LOW QUALITY PROTEIN: MYOTONIN-PROTEIN KINASE"/>
    <property type="match status" value="1"/>
</dbReference>
<gene>
    <name evidence="17" type="ORF">chiPu_0020092</name>
</gene>
<dbReference type="FunFam" id="1.10.510.10:FF:000014">
    <property type="entry name" value="Non-specific serine/threonine protein kinase"/>
    <property type="match status" value="1"/>
</dbReference>
<dbReference type="Gene3D" id="1.10.510.10">
    <property type="entry name" value="Transferase(Phosphotransferase) domain 1"/>
    <property type="match status" value="1"/>
</dbReference>
<dbReference type="GO" id="GO:0005856">
    <property type="term" value="C:cytoskeleton"/>
    <property type="evidence" value="ECO:0007669"/>
    <property type="project" value="TreeGrafter"/>
</dbReference>
<keyword evidence="10 14" id="KW-0175">Coiled coil</keyword>
<evidence type="ECO:0000256" key="12">
    <source>
        <dbReference type="ARBA" id="ARBA00048679"/>
    </source>
</evidence>
<dbReference type="InterPro" id="IPR050839">
    <property type="entry name" value="Rho-assoc_Ser/Thr_Kinase"/>
</dbReference>
<dbReference type="Proteomes" id="UP000287033">
    <property type="component" value="Unassembled WGS sequence"/>
</dbReference>
<keyword evidence="8" id="KW-0418">Kinase</keyword>
<dbReference type="AlphaFoldDB" id="A0A401RTZ7"/>
<dbReference type="InterPro" id="IPR008271">
    <property type="entry name" value="Ser/Thr_kinase_AS"/>
</dbReference>
<sequence length="538" mass="61308">MTFHLESCECDLKTEMSTEVRLRELQSLTLTGRSLHPEGLLDVLVCVVEELSCSVLSREKHVQDFLAWARPIASEVKALQLQQNDFEILKVIGRGAFSEIAVVRLKYTDRVYAMKRMNKTDMLNQKETVHFREEWDVLVNGNTRWITRLHYTFQDEHHLYFIMDYYAGGDFLTLMGRFGDRFPEPMAQFYLAELLLAIDSVHQLGFIHRDVKPDNILLDVNGHIKLTDFGSCLRLGVNGQVWSAVAVGTPDYISPEILRAVEDPSAMYGPECDWWSLGICCYEMLFGQTPFYAETLTETYRKILNHKDNLQFPDSIHDVSDEARTFIQGLVCSREERLGRNGIGDLKGHAFFRGIEWDLIDESEPPFVPTITSHTDTSNFDVEDENFSSPFLPQGTSNQVSHGLLPGTHLPFAGFTFSAIREETSRLLTKANARNTTLEEELKKAMRELEEMRCRLNQGSAHFDLRCFPFCPELDGLWERRYVFTAPASESPLVVPVLRYLVLFAGVLKPMGAMKGLLLLWMVGCRLLAPTCCPVVPP</sequence>
<dbReference type="InterPro" id="IPR017441">
    <property type="entry name" value="Protein_kinase_ATP_BS"/>
</dbReference>
<dbReference type="GO" id="GO:0005524">
    <property type="term" value="F:ATP binding"/>
    <property type="evidence" value="ECO:0007669"/>
    <property type="project" value="UniProtKB-UniRule"/>
</dbReference>
<dbReference type="FunFam" id="3.30.200.20:FF:001055">
    <property type="entry name" value="Serine/threonine-protein kinase MRCK beta"/>
    <property type="match status" value="1"/>
</dbReference>
<evidence type="ECO:0000259" key="15">
    <source>
        <dbReference type="PROSITE" id="PS50011"/>
    </source>
</evidence>
<dbReference type="InterPro" id="IPR011009">
    <property type="entry name" value="Kinase-like_dom_sf"/>
</dbReference>
<evidence type="ECO:0000256" key="14">
    <source>
        <dbReference type="SAM" id="Coils"/>
    </source>
</evidence>
<dbReference type="GO" id="GO:0046872">
    <property type="term" value="F:metal ion binding"/>
    <property type="evidence" value="ECO:0007669"/>
    <property type="project" value="UniProtKB-KW"/>
</dbReference>
<feature type="binding site" evidence="13">
    <location>
        <position position="115"/>
    </location>
    <ligand>
        <name>ATP</name>
        <dbReference type="ChEBI" id="CHEBI:30616"/>
    </ligand>
</feature>
<keyword evidence="7 13" id="KW-0547">Nucleotide-binding</keyword>
<protein>
    <recommendedName>
        <fullName evidence="2">non-specific serine/threonine protein kinase</fullName>
        <ecNumber evidence="2">2.7.11.1</ecNumber>
    </recommendedName>
</protein>
<dbReference type="EMBL" id="BEZZ01002349">
    <property type="protein sequence ID" value="GCC21618.1"/>
    <property type="molecule type" value="Genomic_DNA"/>
</dbReference>
<dbReference type="SMART" id="SM00133">
    <property type="entry name" value="S_TK_X"/>
    <property type="match status" value="1"/>
</dbReference>
<feature type="coiled-coil region" evidence="14">
    <location>
        <begin position="421"/>
        <end position="462"/>
    </location>
</feature>
<dbReference type="EC" id="2.7.11.1" evidence="2"/>
<comment type="catalytic activity">
    <reaction evidence="12">
        <text>L-seryl-[protein] + ATP = O-phospho-L-seryl-[protein] + ADP + H(+)</text>
        <dbReference type="Rhea" id="RHEA:17989"/>
        <dbReference type="Rhea" id="RHEA-COMP:9863"/>
        <dbReference type="Rhea" id="RHEA-COMP:11604"/>
        <dbReference type="ChEBI" id="CHEBI:15378"/>
        <dbReference type="ChEBI" id="CHEBI:29999"/>
        <dbReference type="ChEBI" id="CHEBI:30616"/>
        <dbReference type="ChEBI" id="CHEBI:83421"/>
        <dbReference type="ChEBI" id="CHEBI:456216"/>
        <dbReference type="EC" id="2.7.11.1"/>
    </reaction>
</comment>
<comment type="caution">
    <text evidence="17">The sequence shown here is derived from an EMBL/GenBank/DDBJ whole genome shotgun (WGS) entry which is preliminary data.</text>
</comment>
<keyword evidence="6" id="KW-0479">Metal-binding</keyword>
<evidence type="ECO:0000256" key="8">
    <source>
        <dbReference type="ARBA" id="ARBA00022777"/>
    </source>
</evidence>
<dbReference type="InterPro" id="IPR000961">
    <property type="entry name" value="AGC-kinase_C"/>
</dbReference>
<keyword evidence="3" id="KW-0723">Serine/threonine-protein kinase</keyword>
<evidence type="ECO:0000256" key="6">
    <source>
        <dbReference type="ARBA" id="ARBA00022723"/>
    </source>
</evidence>
<keyword evidence="9 13" id="KW-0067">ATP-binding</keyword>
<dbReference type="STRING" id="137246.A0A401RTZ7"/>
<proteinExistence type="inferred from homology"/>
<comment type="catalytic activity">
    <reaction evidence="11">
        <text>L-threonyl-[protein] + ATP = O-phospho-L-threonyl-[protein] + ADP + H(+)</text>
        <dbReference type="Rhea" id="RHEA:46608"/>
        <dbReference type="Rhea" id="RHEA-COMP:11060"/>
        <dbReference type="Rhea" id="RHEA-COMP:11605"/>
        <dbReference type="ChEBI" id="CHEBI:15378"/>
        <dbReference type="ChEBI" id="CHEBI:30013"/>
        <dbReference type="ChEBI" id="CHEBI:30616"/>
        <dbReference type="ChEBI" id="CHEBI:61977"/>
        <dbReference type="ChEBI" id="CHEBI:456216"/>
        <dbReference type="EC" id="2.7.11.1"/>
    </reaction>
</comment>
<dbReference type="SMART" id="SM00220">
    <property type="entry name" value="S_TKc"/>
    <property type="match status" value="1"/>
</dbReference>
<accession>A0A401RTZ7</accession>
<evidence type="ECO:0000256" key="4">
    <source>
        <dbReference type="ARBA" id="ARBA00022553"/>
    </source>
</evidence>
<feature type="domain" description="AGC-kinase C-terminal" evidence="16">
    <location>
        <begin position="353"/>
        <end position="427"/>
    </location>
</feature>
<reference evidence="17 18" key="1">
    <citation type="journal article" date="2018" name="Nat. Ecol. Evol.">
        <title>Shark genomes provide insights into elasmobranch evolution and the origin of vertebrates.</title>
        <authorList>
            <person name="Hara Y"/>
            <person name="Yamaguchi K"/>
            <person name="Onimaru K"/>
            <person name="Kadota M"/>
            <person name="Koyanagi M"/>
            <person name="Keeley SD"/>
            <person name="Tatsumi K"/>
            <person name="Tanaka K"/>
            <person name="Motone F"/>
            <person name="Kageyama Y"/>
            <person name="Nozu R"/>
            <person name="Adachi N"/>
            <person name="Nishimura O"/>
            <person name="Nakagawa R"/>
            <person name="Tanegashima C"/>
            <person name="Kiyatake I"/>
            <person name="Matsumoto R"/>
            <person name="Murakumo K"/>
            <person name="Nishida K"/>
            <person name="Terakita A"/>
            <person name="Kuratani S"/>
            <person name="Sato K"/>
            <person name="Hyodo S Kuraku.S."/>
        </authorList>
    </citation>
    <scope>NUCLEOTIDE SEQUENCE [LARGE SCALE GENOMIC DNA]</scope>
</reference>
<dbReference type="SUPFAM" id="SSF56112">
    <property type="entry name" value="Protein kinase-like (PK-like)"/>
    <property type="match status" value="1"/>
</dbReference>
<evidence type="ECO:0000256" key="9">
    <source>
        <dbReference type="ARBA" id="ARBA00022840"/>
    </source>
</evidence>
<evidence type="ECO:0000256" key="13">
    <source>
        <dbReference type="PROSITE-ProRule" id="PRU10141"/>
    </source>
</evidence>
<keyword evidence="18" id="KW-1185">Reference proteome</keyword>
<dbReference type="GO" id="GO:0004674">
    <property type="term" value="F:protein serine/threonine kinase activity"/>
    <property type="evidence" value="ECO:0007669"/>
    <property type="project" value="UniProtKB-KW"/>
</dbReference>
<dbReference type="Pfam" id="PF00069">
    <property type="entry name" value="Pkinase"/>
    <property type="match status" value="1"/>
</dbReference>
<feature type="domain" description="Protein kinase" evidence="15">
    <location>
        <begin position="86"/>
        <end position="352"/>
    </location>
</feature>
<dbReference type="PROSITE" id="PS00107">
    <property type="entry name" value="PROTEIN_KINASE_ATP"/>
    <property type="match status" value="1"/>
</dbReference>